<reference evidence="1 2" key="1">
    <citation type="journal article" date="2021" name="ISME Commun">
        <title>Automated analysis of genomic sequences facilitates high-throughput and comprehensive description of bacteria.</title>
        <authorList>
            <person name="Hitch T.C.A."/>
        </authorList>
    </citation>
    <scope>NUCLEOTIDE SEQUENCE [LARGE SCALE GENOMIC DNA]</scope>
    <source>
        <strain evidence="1 2">Sanger_03</strain>
    </source>
</reference>
<organism evidence="1 2">
    <name type="scientific">Dorea acetigenes</name>
    <dbReference type="NCBI Taxonomy" id="2981787"/>
    <lineage>
        <taxon>Bacteria</taxon>
        <taxon>Bacillati</taxon>
        <taxon>Bacillota</taxon>
        <taxon>Clostridia</taxon>
        <taxon>Lachnospirales</taxon>
        <taxon>Lachnospiraceae</taxon>
        <taxon>Dorea</taxon>
    </lineage>
</organism>
<protein>
    <submittedName>
        <fullName evidence="1">Uncharacterized protein</fullName>
    </submittedName>
</protein>
<proteinExistence type="predicted"/>
<dbReference type="EMBL" id="JAOQJU010000001">
    <property type="protein sequence ID" value="MCU6685020.1"/>
    <property type="molecule type" value="Genomic_DNA"/>
</dbReference>
<gene>
    <name evidence="1" type="ORF">OCV99_00365</name>
</gene>
<evidence type="ECO:0000313" key="1">
    <source>
        <dbReference type="EMBL" id="MCU6685020.1"/>
    </source>
</evidence>
<dbReference type="Proteomes" id="UP001652431">
    <property type="component" value="Unassembled WGS sequence"/>
</dbReference>
<comment type="caution">
    <text evidence="1">The sequence shown here is derived from an EMBL/GenBank/DDBJ whole genome shotgun (WGS) entry which is preliminary data.</text>
</comment>
<sequence>MFRLWGKEFKDNKLIRDTVVCDDTDDTRTHKIFHALEQICNEFDLSNPIWLDNTIVEFQKHAKARFYQDNFVDSIDFDYLEIHVIEE</sequence>
<accession>A0ABT2RI46</accession>
<dbReference type="RefSeq" id="WP_158367261.1">
    <property type="nucleotide sequence ID" value="NZ_JAOQJU010000001.1"/>
</dbReference>
<name>A0ABT2RI46_9FIRM</name>
<keyword evidence="2" id="KW-1185">Reference proteome</keyword>
<evidence type="ECO:0000313" key="2">
    <source>
        <dbReference type="Proteomes" id="UP001652431"/>
    </source>
</evidence>